<dbReference type="InterPro" id="IPR040375">
    <property type="entry name" value="DGCR8"/>
</dbReference>
<evidence type="ECO:0000313" key="4">
    <source>
        <dbReference type="EMBL" id="GFO06207.1"/>
    </source>
</evidence>
<keyword evidence="5" id="KW-1185">Reference proteome</keyword>
<dbReference type="Proteomes" id="UP000735302">
    <property type="component" value="Unassembled WGS sequence"/>
</dbReference>
<keyword evidence="1" id="KW-0694">RNA-binding</keyword>
<evidence type="ECO:0000313" key="5">
    <source>
        <dbReference type="Proteomes" id="UP000735302"/>
    </source>
</evidence>
<dbReference type="CDD" id="cd19868">
    <property type="entry name" value="DSRM_DGCR8_rpt2"/>
    <property type="match status" value="1"/>
</dbReference>
<reference evidence="4 5" key="1">
    <citation type="journal article" date="2021" name="Elife">
        <title>Chloroplast acquisition without the gene transfer in kleptoplastic sea slugs, Plakobranchus ocellatus.</title>
        <authorList>
            <person name="Maeda T."/>
            <person name="Takahashi S."/>
            <person name="Yoshida T."/>
            <person name="Shimamura S."/>
            <person name="Takaki Y."/>
            <person name="Nagai Y."/>
            <person name="Toyoda A."/>
            <person name="Suzuki Y."/>
            <person name="Arimoto A."/>
            <person name="Ishii H."/>
            <person name="Satoh N."/>
            <person name="Nishiyama T."/>
            <person name="Hasebe M."/>
            <person name="Maruyama T."/>
            <person name="Minagawa J."/>
            <person name="Obokata J."/>
            <person name="Shigenobu S."/>
        </authorList>
    </citation>
    <scope>NUCLEOTIDE SEQUENCE [LARGE SCALE GENOMIC DNA]</scope>
</reference>
<organism evidence="4 5">
    <name type="scientific">Plakobranchus ocellatus</name>
    <dbReference type="NCBI Taxonomy" id="259542"/>
    <lineage>
        <taxon>Eukaryota</taxon>
        <taxon>Metazoa</taxon>
        <taxon>Spiralia</taxon>
        <taxon>Lophotrochozoa</taxon>
        <taxon>Mollusca</taxon>
        <taxon>Gastropoda</taxon>
        <taxon>Heterobranchia</taxon>
        <taxon>Euthyneura</taxon>
        <taxon>Panpulmonata</taxon>
        <taxon>Sacoglossa</taxon>
        <taxon>Placobranchoidea</taxon>
        <taxon>Plakobranchidae</taxon>
        <taxon>Plakobranchus</taxon>
    </lineage>
</organism>
<dbReference type="PROSITE" id="PS50137">
    <property type="entry name" value="DS_RBD"/>
    <property type="match status" value="1"/>
</dbReference>
<dbReference type="GO" id="GO:0042802">
    <property type="term" value="F:identical protein binding"/>
    <property type="evidence" value="ECO:0007669"/>
    <property type="project" value="InterPro"/>
</dbReference>
<evidence type="ECO:0000256" key="1">
    <source>
        <dbReference type="PROSITE-ProRule" id="PRU00266"/>
    </source>
</evidence>
<dbReference type="PANTHER" id="PTHR13482">
    <property type="entry name" value="MICRORNA PROCESSOR COMPLEX SUBUNIT DGCR8"/>
    <property type="match status" value="1"/>
</dbReference>
<name>A0AAV4AH24_9GAST</name>
<evidence type="ECO:0000259" key="3">
    <source>
        <dbReference type="PROSITE" id="PS50137"/>
    </source>
</evidence>
<dbReference type="GO" id="GO:0070877">
    <property type="term" value="C:microprocessor complex"/>
    <property type="evidence" value="ECO:0007669"/>
    <property type="project" value="InterPro"/>
</dbReference>
<dbReference type="Pfam" id="PF00035">
    <property type="entry name" value="dsrm"/>
    <property type="match status" value="1"/>
</dbReference>
<evidence type="ECO:0000256" key="2">
    <source>
        <dbReference type="SAM" id="MobiDB-lite"/>
    </source>
</evidence>
<dbReference type="InterPro" id="IPR014720">
    <property type="entry name" value="dsRBD_dom"/>
</dbReference>
<feature type="region of interest" description="Disordered" evidence="2">
    <location>
        <begin position="221"/>
        <end position="248"/>
    </location>
</feature>
<protein>
    <submittedName>
        <fullName evidence="4">Microprocessor complex subunit dgcr8</fullName>
    </submittedName>
</protein>
<dbReference type="GO" id="GO:0003725">
    <property type="term" value="F:double-stranded RNA binding"/>
    <property type="evidence" value="ECO:0007669"/>
    <property type="project" value="TreeGrafter"/>
</dbReference>
<dbReference type="SUPFAM" id="SSF54768">
    <property type="entry name" value="dsRNA-binding domain-like"/>
    <property type="match status" value="2"/>
</dbReference>
<feature type="compositionally biased region" description="Basic and acidic residues" evidence="2">
    <location>
        <begin position="71"/>
        <end position="80"/>
    </location>
</feature>
<dbReference type="GO" id="GO:0070878">
    <property type="term" value="F:primary miRNA binding"/>
    <property type="evidence" value="ECO:0007669"/>
    <property type="project" value="TreeGrafter"/>
</dbReference>
<dbReference type="FunFam" id="3.30.160.590:FF:000001">
    <property type="entry name" value="microprocessor complex subunit DGCR8"/>
    <property type="match status" value="1"/>
</dbReference>
<comment type="caution">
    <text evidence="4">The sequence shown here is derived from an EMBL/GenBank/DDBJ whole genome shotgun (WGS) entry which is preliminary data.</text>
</comment>
<feature type="compositionally biased region" description="Polar residues" evidence="2">
    <location>
        <begin position="540"/>
        <end position="554"/>
    </location>
</feature>
<dbReference type="FunFam" id="3.30.160.20:FF:000021">
    <property type="entry name" value="Microprocessor complex subunit DGCR8"/>
    <property type="match status" value="1"/>
</dbReference>
<feature type="region of interest" description="Disordered" evidence="2">
    <location>
        <begin position="1"/>
        <end position="113"/>
    </location>
</feature>
<gene>
    <name evidence="4" type="ORF">PoB_003271200</name>
</gene>
<feature type="region of interest" description="Disordered" evidence="2">
    <location>
        <begin position="535"/>
        <end position="554"/>
    </location>
</feature>
<accession>A0AAV4AH24</accession>
<dbReference type="Gene3D" id="3.30.160.20">
    <property type="match status" value="2"/>
</dbReference>
<feature type="domain" description="DRBM" evidence="3">
    <location>
        <begin position="721"/>
        <end position="788"/>
    </location>
</feature>
<feature type="region of interest" description="Disordered" evidence="2">
    <location>
        <begin position="501"/>
        <end position="530"/>
    </location>
</feature>
<feature type="compositionally biased region" description="Acidic residues" evidence="2">
    <location>
        <begin position="35"/>
        <end position="70"/>
    </location>
</feature>
<dbReference type="EMBL" id="BLXT01003766">
    <property type="protein sequence ID" value="GFO06207.1"/>
    <property type="molecule type" value="Genomic_DNA"/>
</dbReference>
<dbReference type="SMART" id="SM00358">
    <property type="entry name" value="DSRM"/>
    <property type="match status" value="1"/>
</dbReference>
<proteinExistence type="predicted"/>
<dbReference type="CDD" id="cd19867">
    <property type="entry name" value="DSRM_DGCR8_rpt1"/>
    <property type="match status" value="1"/>
</dbReference>
<dbReference type="Gene3D" id="3.30.160.590">
    <property type="match status" value="1"/>
</dbReference>
<sequence>MASNEENSNSGTEVDGVKQGIDNDWDEDMQHTREEDDESNEDNGEEEDDPGEDHEFEIIDQVESEEEEEESKGRDARGKDGASFQDKQDEDEGKVRGGEGDVSESSSEDDDLDDSEVHAMLEKGIDQNSIKKKEEPTLGKPIIKLKTVLRELEADPFDILPEGWIWLTHHCGMPVYLHKESRVCTMARPYTLGTASARTHVIPISAIPCLMYRKQLDKISQEQKDSMETSVASGSLSVAEVGPDGDASRRETIVVQASQDAQDGEARRSGTMVVQASQDTPESAACSSGSSSLLENSQDSCHKTALVTEESSVQNPVNTAFGSKEKIHTGQDKFSLIDPYALVLKNMSVKKCGTERKGDVNMETLDGDRDKNLSVAGNCSVEESAVEWAPSSNVMTAEVFPSMEVSSTALQESIDNKIHKGSGRVASPLSDDGFVSIEDNGQMECCADIDSSAKTNSTQGSEESSSVGLPLQESIINAASCLPQSGHVECGAADDETVFNSMGGKLLSPNKDFQPENGKDEDSEGNRSSAAHIVREEEASGSQEPSEIVTSSSNSLATIKRKIESLRNRRGGKVRRLDNISGAASASASAWPTENNVAVSSLQYEGTNSSTTNANASATLKANAAAIKVKCAEERAKESLLDSKTIQAYCSKLFQFKVVEVKKYSTWRERRKYLESRNRRNRPELPTSTKLITCPILRNKNDPESSWSSKKEFVLNPTGKSYLCILHEYMQRTLKIHPLYVFKELENSKTPYGATVTINNIEYGTGYASSKKVAKQEAAKETLKILMPDLFNKMSDPEIKGSIVDLSFFNNVKVTDSRVNELGNKVGQPSPFEILQKCLRRNFGMGDTKCEASTKPLKNQKCEYSIKVKNCSATVVAKNKRDGKQLAAQAVLAKLHPHVPTWGSMLRLYGNTEEKPIQKPEEMNDVKGHAPNRSVLARLREEMTILHRQKEAIQVKGKMIVPSKDLPNKTVGVDP</sequence>
<dbReference type="PANTHER" id="PTHR13482:SF3">
    <property type="entry name" value="MICROPROCESSOR COMPLEX SUBUNIT DGCR8"/>
    <property type="match status" value="1"/>
</dbReference>
<dbReference type="GO" id="GO:0031053">
    <property type="term" value="P:primary miRNA processing"/>
    <property type="evidence" value="ECO:0007669"/>
    <property type="project" value="InterPro"/>
</dbReference>
<dbReference type="GO" id="GO:0020037">
    <property type="term" value="F:heme binding"/>
    <property type="evidence" value="ECO:0007669"/>
    <property type="project" value="InterPro"/>
</dbReference>
<dbReference type="Gene3D" id="2.20.70.10">
    <property type="match status" value="1"/>
</dbReference>
<feature type="compositionally biased region" description="Polar residues" evidence="2">
    <location>
        <begin position="1"/>
        <end position="12"/>
    </location>
</feature>
<dbReference type="AlphaFoldDB" id="A0AAV4AH24"/>